<protein>
    <submittedName>
        <fullName evidence="1">Uncharacterized protein</fullName>
    </submittedName>
</protein>
<accession>A0A2P2NW69</accession>
<organism evidence="1">
    <name type="scientific">Rhizophora mucronata</name>
    <name type="common">Asiatic mangrove</name>
    <dbReference type="NCBI Taxonomy" id="61149"/>
    <lineage>
        <taxon>Eukaryota</taxon>
        <taxon>Viridiplantae</taxon>
        <taxon>Streptophyta</taxon>
        <taxon>Embryophyta</taxon>
        <taxon>Tracheophyta</taxon>
        <taxon>Spermatophyta</taxon>
        <taxon>Magnoliopsida</taxon>
        <taxon>eudicotyledons</taxon>
        <taxon>Gunneridae</taxon>
        <taxon>Pentapetalae</taxon>
        <taxon>rosids</taxon>
        <taxon>fabids</taxon>
        <taxon>Malpighiales</taxon>
        <taxon>Rhizophoraceae</taxon>
        <taxon>Rhizophora</taxon>
    </lineage>
</organism>
<dbReference type="EMBL" id="GGEC01066087">
    <property type="protein sequence ID" value="MBX46571.1"/>
    <property type="molecule type" value="Transcribed_RNA"/>
</dbReference>
<sequence>MTDTAPVLPNYDKWNCLRCKASVHQLKSIY</sequence>
<name>A0A2P2NW69_RHIMU</name>
<proteinExistence type="predicted"/>
<dbReference type="AlphaFoldDB" id="A0A2P2NW69"/>
<evidence type="ECO:0000313" key="1">
    <source>
        <dbReference type="EMBL" id="MBX46571.1"/>
    </source>
</evidence>
<reference evidence="1" key="1">
    <citation type="submission" date="2018-02" db="EMBL/GenBank/DDBJ databases">
        <title>Rhizophora mucronata_Transcriptome.</title>
        <authorList>
            <person name="Meera S.P."/>
            <person name="Sreeshan A."/>
            <person name="Augustine A."/>
        </authorList>
    </citation>
    <scope>NUCLEOTIDE SEQUENCE</scope>
    <source>
        <tissue evidence="1">Leaf</tissue>
    </source>
</reference>